<keyword evidence="1" id="KW-0472">Membrane</keyword>
<gene>
    <name evidence="2" type="ORF">ACFQRF_11400</name>
</gene>
<dbReference type="Proteomes" id="UP001596540">
    <property type="component" value="Unassembled WGS sequence"/>
</dbReference>
<proteinExistence type="predicted"/>
<evidence type="ECO:0000313" key="3">
    <source>
        <dbReference type="Proteomes" id="UP001596540"/>
    </source>
</evidence>
<evidence type="ECO:0000256" key="1">
    <source>
        <dbReference type="SAM" id="Phobius"/>
    </source>
</evidence>
<protein>
    <submittedName>
        <fullName evidence="2">Uncharacterized protein</fullName>
    </submittedName>
</protein>
<comment type="caution">
    <text evidence="2">The sequence shown here is derived from an EMBL/GenBank/DDBJ whole genome shotgun (WGS) entry which is preliminary data.</text>
</comment>
<keyword evidence="3" id="KW-1185">Reference proteome</keyword>
<feature type="transmembrane region" description="Helical" evidence="1">
    <location>
        <begin position="31"/>
        <end position="51"/>
    </location>
</feature>
<keyword evidence="1" id="KW-0812">Transmembrane</keyword>
<organism evidence="2 3">
    <name type="scientific">Marinactinospora rubrisoli</name>
    <dbReference type="NCBI Taxonomy" id="2715399"/>
    <lineage>
        <taxon>Bacteria</taxon>
        <taxon>Bacillati</taxon>
        <taxon>Actinomycetota</taxon>
        <taxon>Actinomycetes</taxon>
        <taxon>Streptosporangiales</taxon>
        <taxon>Nocardiopsidaceae</taxon>
        <taxon>Marinactinospora</taxon>
    </lineage>
</organism>
<accession>A0ABW2KE87</accession>
<name>A0ABW2KE87_9ACTN</name>
<evidence type="ECO:0000313" key="2">
    <source>
        <dbReference type="EMBL" id="MFC7328349.1"/>
    </source>
</evidence>
<keyword evidence="1" id="KW-1133">Transmembrane helix</keyword>
<feature type="transmembrane region" description="Helical" evidence="1">
    <location>
        <begin position="6"/>
        <end position="24"/>
    </location>
</feature>
<dbReference type="EMBL" id="JBHTBH010000005">
    <property type="protein sequence ID" value="MFC7328349.1"/>
    <property type="molecule type" value="Genomic_DNA"/>
</dbReference>
<dbReference type="RefSeq" id="WP_379871012.1">
    <property type="nucleotide sequence ID" value="NZ_JBHTBH010000005.1"/>
</dbReference>
<reference evidence="3" key="1">
    <citation type="journal article" date="2019" name="Int. J. Syst. Evol. Microbiol.">
        <title>The Global Catalogue of Microorganisms (GCM) 10K type strain sequencing project: providing services to taxonomists for standard genome sequencing and annotation.</title>
        <authorList>
            <consortium name="The Broad Institute Genomics Platform"/>
            <consortium name="The Broad Institute Genome Sequencing Center for Infectious Disease"/>
            <person name="Wu L."/>
            <person name="Ma J."/>
        </authorList>
    </citation>
    <scope>NUCLEOTIDE SEQUENCE [LARGE SCALE GENOMIC DNA]</scope>
    <source>
        <strain evidence="3">CGMCC 4.7382</strain>
    </source>
</reference>
<sequence length="52" mass="5311">MDDLWPLLLVALGGLLAGGTIALWKTSRVMSVLLAGCAALAVASGVLRLGYL</sequence>